<dbReference type="GO" id="GO:0030643">
    <property type="term" value="P:intracellular phosphate ion homeostasis"/>
    <property type="evidence" value="ECO:0007669"/>
    <property type="project" value="InterPro"/>
</dbReference>
<evidence type="ECO:0000256" key="3">
    <source>
        <dbReference type="ARBA" id="ARBA00011738"/>
    </source>
</evidence>
<dbReference type="Proteomes" id="UP000064201">
    <property type="component" value="Chromosome"/>
</dbReference>
<dbReference type="EMBL" id="CP011367">
    <property type="protein sequence ID" value="AKJ95372.1"/>
    <property type="molecule type" value="Genomic_DNA"/>
</dbReference>
<dbReference type="InterPro" id="IPR028366">
    <property type="entry name" value="PhoU"/>
</dbReference>
<protein>
    <recommendedName>
        <fullName evidence="8">Phosphate-specific transport system accessory protein PhoU</fullName>
    </recommendedName>
</protein>
<dbReference type="KEGG" id="tvr:TVD_08370"/>
<proteinExistence type="inferred from homology"/>
<comment type="similarity">
    <text evidence="2 8">Belongs to the PhoU family.</text>
</comment>
<name>A0A0G3G793_9GAMM</name>
<sequence length="240" mass="27211">MDKSFFKQHISQQFNAELEDIIKQVMAMGGLVEQQLADAVHAMVEGDAELAEKVMTSDYEVNAKEVEIDEECTHILARRQPTASDLRLVIAVIKTITDLERMGDEAERVGRMGLHLLDEDRNSAPMSDIASMGEHVREMTRGALDAFARMDVEQAVRVAQLDIQIDSLYETVTHKLMRQMTAAPDSVPRLMDIVWATRSLERIGDRARNICEYVVYFVKGKDVRHTSYEQMAEQATGDRH</sequence>
<feature type="domain" description="PhoU" evidence="9">
    <location>
        <begin position="27"/>
        <end position="110"/>
    </location>
</feature>
<dbReference type="FunFam" id="1.20.58.220:FF:000004">
    <property type="entry name" value="Phosphate-specific transport system accessory protein PhoU"/>
    <property type="match status" value="1"/>
</dbReference>
<keyword evidence="4 8" id="KW-0813">Transport</keyword>
<dbReference type="PIRSF" id="PIRSF003107">
    <property type="entry name" value="PhoU"/>
    <property type="match status" value="1"/>
</dbReference>
<keyword evidence="5 8" id="KW-0963">Cytoplasm</keyword>
<feature type="domain" description="PhoU" evidence="9">
    <location>
        <begin position="129"/>
        <end position="214"/>
    </location>
</feature>
<keyword evidence="11" id="KW-1185">Reference proteome</keyword>
<evidence type="ECO:0000313" key="10">
    <source>
        <dbReference type="EMBL" id="AKJ95372.1"/>
    </source>
</evidence>
<evidence type="ECO:0000313" key="11">
    <source>
        <dbReference type="Proteomes" id="UP000064201"/>
    </source>
</evidence>
<evidence type="ECO:0000256" key="6">
    <source>
        <dbReference type="ARBA" id="ARBA00022592"/>
    </source>
</evidence>
<dbReference type="InterPro" id="IPR026022">
    <property type="entry name" value="PhoU_dom"/>
</dbReference>
<accession>A0A0G3G793</accession>
<evidence type="ECO:0000256" key="1">
    <source>
        <dbReference type="ARBA" id="ARBA00004496"/>
    </source>
</evidence>
<reference evidence="10 11" key="1">
    <citation type="submission" date="2015-04" db="EMBL/GenBank/DDBJ databases">
        <title>Complete Sequence for the Genome of the Thioalkalivibrio versutus D301.</title>
        <authorList>
            <person name="Mu T."/>
            <person name="Zhou J."/>
            <person name="Xu X."/>
        </authorList>
    </citation>
    <scope>NUCLEOTIDE SEQUENCE [LARGE SCALE GENOMIC DNA]</scope>
    <source>
        <strain evidence="10 11">D301</strain>
    </source>
</reference>
<evidence type="ECO:0000256" key="8">
    <source>
        <dbReference type="PIRNR" id="PIRNR003107"/>
    </source>
</evidence>
<dbReference type="PATRIC" id="fig|106634.4.peg.1712"/>
<dbReference type="PANTHER" id="PTHR42930">
    <property type="entry name" value="PHOSPHATE-SPECIFIC TRANSPORT SYSTEM ACCESSORY PROTEIN PHOU"/>
    <property type="match status" value="1"/>
</dbReference>
<evidence type="ECO:0000256" key="7">
    <source>
        <dbReference type="ARBA" id="ARBA00056181"/>
    </source>
</evidence>
<organism evidence="10 11">
    <name type="scientific">Thioalkalivibrio versutus</name>
    <dbReference type="NCBI Taxonomy" id="106634"/>
    <lineage>
        <taxon>Bacteria</taxon>
        <taxon>Pseudomonadati</taxon>
        <taxon>Pseudomonadota</taxon>
        <taxon>Gammaproteobacteria</taxon>
        <taxon>Chromatiales</taxon>
        <taxon>Ectothiorhodospiraceae</taxon>
        <taxon>Thioalkalivibrio</taxon>
    </lineage>
</organism>
<dbReference type="GO" id="GO:0005737">
    <property type="term" value="C:cytoplasm"/>
    <property type="evidence" value="ECO:0007669"/>
    <property type="project" value="UniProtKB-SubCell"/>
</dbReference>
<comment type="function">
    <text evidence="7 8">Plays a role in the regulation of phosphate uptake.</text>
</comment>
<evidence type="ECO:0000256" key="5">
    <source>
        <dbReference type="ARBA" id="ARBA00022490"/>
    </source>
</evidence>
<dbReference type="Gene3D" id="1.20.58.220">
    <property type="entry name" value="Phosphate transport system protein phou homolog 2, domain 2"/>
    <property type="match status" value="2"/>
</dbReference>
<dbReference type="STRING" id="106634.TVD_08370"/>
<dbReference type="InterPro" id="IPR038078">
    <property type="entry name" value="PhoU-like_sf"/>
</dbReference>
<evidence type="ECO:0000256" key="4">
    <source>
        <dbReference type="ARBA" id="ARBA00022448"/>
    </source>
</evidence>
<dbReference type="SUPFAM" id="SSF109755">
    <property type="entry name" value="PhoU-like"/>
    <property type="match status" value="1"/>
</dbReference>
<evidence type="ECO:0000256" key="2">
    <source>
        <dbReference type="ARBA" id="ARBA00008107"/>
    </source>
</evidence>
<comment type="subunit">
    <text evidence="3 8">Homodimer.</text>
</comment>
<dbReference type="Pfam" id="PF01895">
    <property type="entry name" value="PhoU"/>
    <property type="match status" value="2"/>
</dbReference>
<keyword evidence="6 8" id="KW-0592">Phosphate transport</keyword>
<dbReference type="PANTHER" id="PTHR42930:SF3">
    <property type="entry name" value="PHOSPHATE-SPECIFIC TRANSPORT SYSTEM ACCESSORY PROTEIN PHOU"/>
    <property type="match status" value="1"/>
</dbReference>
<comment type="subcellular location">
    <subcellularLocation>
        <location evidence="1 8">Cytoplasm</location>
    </subcellularLocation>
</comment>
<dbReference type="AlphaFoldDB" id="A0A0G3G793"/>
<dbReference type="OrthoDB" id="9814256at2"/>
<gene>
    <name evidence="10" type="ORF">TVD_08370</name>
</gene>
<dbReference type="GO" id="GO:0045936">
    <property type="term" value="P:negative regulation of phosphate metabolic process"/>
    <property type="evidence" value="ECO:0007669"/>
    <property type="project" value="InterPro"/>
</dbReference>
<dbReference type="GO" id="GO:0006817">
    <property type="term" value="P:phosphate ion transport"/>
    <property type="evidence" value="ECO:0007669"/>
    <property type="project" value="UniProtKB-KW"/>
</dbReference>
<dbReference type="NCBIfam" id="TIGR02135">
    <property type="entry name" value="phoU_full"/>
    <property type="match status" value="1"/>
</dbReference>
<evidence type="ECO:0000259" key="9">
    <source>
        <dbReference type="Pfam" id="PF01895"/>
    </source>
</evidence>
<dbReference type="RefSeq" id="WP_018145414.1">
    <property type="nucleotide sequence ID" value="NZ_CP011367.1"/>
</dbReference>